<dbReference type="GO" id="GO:0009307">
    <property type="term" value="P:DNA restriction-modification system"/>
    <property type="evidence" value="ECO:0007669"/>
    <property type="project" value="InterPro"/>
</dbReference>
<dbReference type="Pfam" id="PF04471">
    <property type="entry name" value="Mrr_cat"/>
    <property type="match status" value="1"/>
</dbReference>
<dbReference type="Pfam" id="PF20720">
    <property type="entry name" value="nSTAND3"/>
    <property type="match status" value="1"/>
</dbReference>
<dbReference type="GO" id="GO:0003677">
    <property type="term" value="F:DNA binding"/>
    <property type="evidence" value="ECO:0007669"/>
    <property type="project" value="InterPro"/>
</dbReference>
<organism evidence="3 4">
    <name type="scientific">Chryseobacterium soldanellicola</name>
    <dbReference type="NCBI Taxonomy" id="311333"/>
    <lineage>
        <taxon>Bacteria</taxon>
        <taxon>Pseudomonadati</taxon>
        <taxon>Bacteroidota</taxon>
        <taxon>Flavobacteriia</taxon>
        <taxon>Flavobacteriales</taxon>
        <taxon>Weeksellaceae</taxon>
        <taxon>Chryseobacterium group</taxon>
        <taxon>Chryseobacterium</taxon>
    </lineage>
</organism>
<dbReference type="InterPro" id="IPR007560">
    <property type="entry name" value="Restrct_endonuc_IV_Mrr"/>
</dbReference>
<protein>
    <submittedName>
        <fullName evidence="3">Restriction endonuclease</fullName>
    </submittedName>
</protein>
<dbReference type="InterPro" id="IPR049050">
    <property type="entry name" value="nSTAND3"/>
</dbReference>
<keyword evidence="3" id="KW-0255">Endonuclease</keyword>
<evidence type="ECO:0000313" key="3">
    <source>
        <dbReference type="EMBL" id="SDQ67110.1"/>
    </source>
</evidence>
<dbReference type="Proteomes" id="UP000199627">
    <property type="component" value="Unassembled WGS sequence"/>
</dbReference>
<accession>A0A1H1CSC4</accession>
<keyword evidence="3" id="KW-0540">Nuclease</keyword>
<name>A0A1H1CSC4_9FLAO</name>
<evidence type="ECO:0000313" key="4">
    <source>
        <dbReference type="Proteomes" id="UP000199627"/>
    </source>
</evidence>
<keyword evidence="4" id="KW-1185">Reference proteome</keyword>
<gene>
    <name evidence="3" type="ORF">SAMN05421664_2098</name>
</gene>
<dbReference type="Gene3D" id="3.40.50.300">
    <property type="entry name" value="P-loop containing nucleotide triphosphate hydrolases"/>
    <property type="match status" value="1"/>
</dbReference>
<evidence type="ECO:0000259" key="1">
    <source>
        <dbReference type="Pfam" id="PF04471"/>
    </source>
</evidence>
<dbReference type="EMBL" id="FNKL01000003">
    <property type="protein sequence ID" value="SDQ67110.1"/>
    <property type="molecule type" value="Genomic_DNA"/>
</dbReference>
<dbReference type="GO" id="GO:0004519">
    <property type="term" value="F:endonuclease activity"/>
    <property type="evidence" value="ECO:0007669"/>
    <property type="project" value="UniProtKB-KW"/>
</dbReference>
<dbReference type="STRING" id="311333.SAMN05421664_2098"/>
<feature type="domain" description="Restriction endonuclease type IV Mrr" evidence="1">
    <location>
        <begin position="9"/>
        <end position="61"/>
    </location>
</feature>
<keyword evidence="3" id="KW-0378">Hydrolase</keyword>
<reference evidence="4" key="1">
    <citation type="submission" date="2016-10" db="EMBL/GenBank/DDBJ databases">
        <authorList>
            <person name="Varghese N."/>
            <person name="Submissions S."/>
        </authorList>
    </citation>
    <scope>NUCLEOTIDE SEQUENCE [LARGE SCALE GENOMIC DNA]</scope>
    <source>
        <strain evidence="4">DSM 17072</strain>
    </source>
</reference>
<evidence type="ECO:0000259" key="2">
    <source>
        <dbReference type="Pfam" id="PF20720"/>
    </source>
</evidence>
<dbReference type="RefSeq" id="WP_139166235.1">
    <property type="nucleotide sequence ID" value="NZ_FNKL01000003.1"/>
</dbReference>
<dbReference type="SUPFAM" id="SSF52540">
    <property type="entry name" value="P-loop containing nucleoside triphosphate hydrolases"/>
    <property type="match status" value="1"/>
</dbReference>
<feature type="domain" description="Novel STAND NTPase 3" evidence="2">
    <location>
        <begin position="171"/>
        <end position="327"/>
    </location>
</feature>
<dbReference type="InterPro" id="IPR027417">
    <property type="entry name" value="P-loop_NTPase"/>
</dbReference>
<dbReference type="AlphaFoldDB" id="A0A1H1CSC4"/>
<dbReference type="OrthoDB" id="9806903at2"/>
<sequence>MLQYDLNIFSPIEFEDFSRNLLQRKLRVYMESFTPGKDEGIDFRISTKEGDIIIQTKRYENFRLLLNSLKKEVPKIKKLAPKSYIITTSVGLTPNNKKEIQNLFTPYIKSTEDIYGKNDLLNILAENGDIEEMYYKLWIGSIRVLKKVLQSKYNNTPFELRNLQDKIKVHVQNKSFSTSLSILKEHQYIIISGVPGIGKTTLLEALIHHYLSLDYEPVYLGEDISYKNLYLNDSKKQIFWFDDFLGENFFDHKNGTKRIHLIIEFIKDIRKAQNKLLILTTRENILNQAKEIYEKFKIENIEIAKNTIDLSIYTRLIRAKILYNHLFHAGIPQTHLNNLIENKNYEVLINHVNYNPRIIETIIKQKIWNSCTPDHFFEVIKAFFDNPETVWLHSFENTIDRFSQYLLLVLFTLPSPVLIDDLETATESFFFNNPRLGINYDPIQFLKSIRELENTFINTVKTGPESRIDELRIQKRVGGWDTSDPDLDLKGKIFVKYQNPSIYDFLFNYLLDKEKLVDYLLNSFIFIEQFHTLFSVQKFNETIDLDQTFINKVAARLLQIENNLSSCKINIINIGYNLHTYQKGKPFYIFLNFLYDCLSDHNKDIEEFVYRNFKTELSSEEFIYDSVYVDLLGKLDLAKFSINENKIFNNFLNYSFEIADLDLSSFEKLKLIFPDKYQKYIASKYFSNIINEKAKNAIKFCMGSGVIITNKVYDYRFRLEYITKNFQINLDKYIKQIDEVLSSIQFPEQNYEENDIEEEMVINEEMEDEMVIRNLFNKLQK</sequence>
<proteinExistence type="predicted"/>